<comment type="caution">
    <text evidence="6">The sequence shown here is derived from an EMBL/GenBank/DDBJ whole genome shotgun (WGS) entry which is preliminary data.</text>
</comment>
<dbReference type="SUPFAM" id="SSF51905">
    <property type="entry name" value="FAD/NAD(P)-binding domain"/>
    <property type="match status" value="1"/>
</dbReference>
<accession>A0A8H3I4Y7</accession>
<dbReference type="Proteomes" id="UP000664169">
    <property type="component" value="Unassembled WGS sequence"/>
</dbReference>
<dbReference type="EMBL" id="CAJPDQ010000001">
    <property type="protein sequence ID" value="CAF9903500.1"/>
    <property type="molecule type" value="Genomic_DNA"/>
</dbReference>
<reference evidence="6" key="1">
    <citation type="submission" date="2021-03" db="EMBL/GenBank/DDBJ databases">
        <authorList>
            <person name="Tagirdzhanova G."/>
        </authorList>
    </citation>
    <scope>NUCLEOTIDE SEQUENCE</scope>
</reference>
<keyword evidence="7" id="KW-1185">Reference proteome</keyword>
<organism evidence="6 7">
    <name type="scientific">Gomphillus americanus</name>
    <dbReference type="NCBI Taxonomy" id="1940652"/>
    <lineage>
        <taxon>Eukaryota</taxon>
        <taxon>Fungi</taxon>
        <taxon>Dikarya</taxon>
        <taxon>Ascomycota</taxon>
        <taxon>Pezizomycotina</taxon>
        <taxon>Lecanoromycetes</taxon>
        <taxon>OSLEUM clade</taxon>
        <taxon>Ostropomycetidae</taxon>
        <taxon>Ostropales</taxon>
        <taxon>Graphidaceae</taxon>
        <taxon>Gomphilloideae</taxon>
        <taxon>Gomphillus</taxon>
    </lineage>
</organism>
<keyword evidence="2" id="KW-0285">Flavoprotein</keyword>
<dbReference type="InterPro" id="IPR036188">
    <property type="entry name" value="FAD/NAD-bd_sf"/>
</dbReference>
<dbReference type="AlphaFoldDB" id="A0A8H3I4Y7"/>
<keyword evidence="4" id="KW-0560">Oxidoreductase</keyword>
<dbReference type="Pfam" id="PF01494">
    <property type="entry name" value="FAD_binding_3"/>
    <property type="match status" value="1"/>
</dbReference>
<dbReference type="PRINTS" id="PR00420">
    <property type="entry name" value="RNGMNOXGNASE"/>
</dbReference>
<comment type="similarity">
    <text evidence="1">Belongs to the paxM FAD-dependent monooxygenase family.</text>
</comment>
<evidence type="ECO:0000313" key="7">
    <source>
        <dbReference type="Proteomes" id="UP000664169"/>
    </source>
</evidence>
<evidence type="ECO:0000256" key="3">
    <source>
        <dbReference type="ARBA" id="ARBA00022827"/>
    </source>
</evidence>
<sequence>MAPQNFKVIIVGSGPIGIVTAHALSKSNIDYVVFEKGAEVAPTNGSGHMIFPNTLRFLDQIGILPQVASAGKEVYTKSNFLKDGTTHGEIDLGQLCLDNHGYKPIYFQRSHLIQALYDALPVEDKSKIKTSTKVTNIEVTETGVRVTLADGKVEEGSIIIGCDGIYSQTRQTALDLANAAGKGKKLDGLPYKSVIRSYVFRRDWPTPDKDRCLMWETRSGGLAAQGFAQKESLIVALFEHLDVPKEGYSRFSEEEKEAFKKRFVDIHLNESLTVGDVMENDKINWDFFADQEEGKSDIVQYGGRIVLAGDSVHKITPISGLGLNMGVQQSIALVNRLNGVLSTNQSPSSATLEEAFKLFEKDCAKTLAKTLELNTILGDGVTWANWPAWFIDRVAAPWIGLKFIVTKFYSKDILRHGFVLNSLPKDGLKQGQVAWVS</sequence>
<gene>
    <name evidence="6" type="ORF">GOMPHAMPRED_000316</name>
</gene>
<protein>
    <recommendedName>
        <fullName evidence="5">FAD-binding domain-containing protein</fullName>
    </recommendedName>
</protein>
<dbReference type="GO" id="GO:0004497">
    <property type="term" value="F:monooxygenase activity"/>
    <property type="evidence" value="ECO:0007669"/>
    <property type="project" value="InterPro"/>
</dbReference>
<proteinExistence type="inferred from homology"/>
<dbReference type="InterPro" id="IPR050562">
    <property type="entry name" value="FAD_mOase_fung"/>
</dbReference>
<evidence type="ECO:0000313" key="6">
    <source>
        <dbReference type="EMBL" id="CAF9903500.1"/>
    </source>
</evidence>
<name>A0A8H3I4Y7_9LECA</name>
<dbReference type="GO" id="GO:0071949">
    <property type="term" value="F:FAD binding"/>
    <property type="evidence" value="ECO:0007669"/>
    <property type="project" value="InterPro"/>
</dbReference>
<dbReference type="PANTHER" id="PTHR47356">
    <property type="entry name" value="FAD-DEPENDENT MONOOXYGENASE ASQG-RELATED"/>
    <property type="match status" value="1"/>
</dbReference>
<dbReference type="Gene3D" id="3.50.50.60">
    <property type="entry name" value="FAD/NAD(P)-binding domain"/>
    <property type="match status" value="1"/>
</dbReference>
<evidence type="ECO:0000256" key="4">
    <source>
        <dbReference type="ARBA" id="ARBA00023002"/>
    </source>
</evidence>
<evidence type="ECO:0000256" key="2">
    <source>
        <dbReference type="ARBA" id="ARBA00022630"/>
    </source>
</evidence>
<dbReference type="OrthoDB" id="10029326at2759"/>
<dbReference type="PANTHER" id="PTHR47356:SF2">
    <property type="entry name" value="FAD-BINDING DOMAIN-CONTAINING PROTEIN-RELATED"/>
    <property type="match status" value="1"/>
</dbReference>
<evidence type="ECO:0000256" key="1">
    <source>
        <dbReference type="ARBA" id="ARBA00007992"/>
    </source>
</evidence>
<feature type="domain" description="FAD-binding" evidence="5">
    <location>
        <begin position="7"/>
        <end position="343"/>
    </location>
</feature>
<keyword evidence="3" id="KW-0274">FAD</keyword>
<dbReference type="InterPro" id="IPR002938">
    <property type="entry name" value="FAD-bd"/>
</dbReference>
<evidence type="ECO:0000259" key="5">
    <source>
        <dbReference type="Pfam" id="PF01494"/>
    </source>
</evidence>